<evidence type="ECO:0000256" key="3">
    <source>
        <dbReference type="SAM" id="MobiDB-lite"/>
    </source>
</evidence>
<evidence type="ECO:0000313" key="5">
    <source>
        <dbReference type="EMBL" id="VEG52601.1"/>
    </source>
</evidence>
<reference evidence="5 6" key="1">
    <citation type="submission" date="2018-12" db="EMBL/GenBank/DDBJ databases">
        <authorList>
            <consortium name="Pathogen Informatics"/>
        </authorList>
    </citation>
    <scope>NUCLEOTIDE SEQUENCE [LARGE SCALE GENOMIC DNA]</scope>
    <source>
        <strain evidence="5 6">NCTC10437</strain>
    </source>
</reference>
<evidence type="ECO:0000313" key="6">
    <source>
        <dbReference type="Proteomes" id="UP000279306"/>
    </source>
</evidence>
<gene>
    <name evidence="5" type="ORF">NCTC10437_01537</name>
</gene>
<dbReference type="OrthoDB" id="4774723at2"/>
<evidence type="ECO:0000256" key="4">
    <source>
        <dbReference type="SAM" id="Phobius"/>
    </source>
</evidence>
<organism evidence="5 6">
    <name type="scientific">Mycolicibacterium aurum</name>
    <name type="common">Mycobacterium aurum</name>
    <dbReference type="NCBI Taxonomy" id="1791"/>
    <lineage>
        <taxon>Bacteria</taxon>
        <taxon>Bacillati</taxon>
        <taxon>Actinomycetota</taxon>
        <taxon>Actinomycetes</taxon>
        <taxon>Mycobacteriales</taxon>
        <taxon>Mycobacteriaceae</taxon>
        <taxon>Mycolicibacterium</taxon>
    </lineage>
</organism>
<keyword evidence="6" id="KW-1185">Reference proteome</keyword>
<dbReference type="RefSeq" id="WP_053086804.1">
    <property type="nucleotide sequence ID" value="NZ_CVQQ01000001.1"/>
</dbReference>
<proteinExistence type="predicted"/>
<dbReference type="PANTHER" id="PTHR37042">
    <property type="entry name" value="OUTER MEMBRANE PROTEIN RV1973"/>
    <property type="match status" value="1"/>
</dbReference>
<accession>A0A448IJG4</accession>
<dbReference type="EMBL" id="LR134356">
    <property type="protein sequence ID" value="VEG52601.1"/>
    <property type="molecule type" value="Genomic_DNA"/>
</dbReference>
<keyword evidence="4" id="KW-1133">Transmembrane helix</keyword>
<protein>
    <submittedName>
        <fullName evidence="5">Conserved Mce associated membrane protein</fullName>
        <ecNumber evidence="5">2.7.1.-</ecNumber>
    </submittedName>
</protein>
<comment type="subcellular location">
    <subcellularLocation>
        <location evidence="1">Membrane</location>
    </subcellularLocation>
</comment>
<keyword evidence="5" id="KW-0808">Transferase</keyword>
<evidence type="ECO:0000256" key="1">
    <source>
        <dbReference type="ARBA" id="ARBA00004370"/>
    </source>
</evidence>
<dbReference type="PANTHER" id="PTHR37042:SF4">
    <property type="entry name" value="OUTER MEMBRANE PROTEIN RV1973"/>
    <property type="match status" value="1"/>
</dbReference>
<feature type="compositionally biased region" description="Polar residues" evidence="3">
    <location>
        <begin position="1"/>
        <end position="10"/>
    </location>
</feature>
<name>A0A448IJG4_MYCAU</name>
<dbReference type="EC" id="2.7.1.-" evidence="5"/>
<dbReference type="GO" id="GO:0016020">
    <property type="term" value="C:membrane"/>
    <property type="evidence" value="ECO:0007669"/>
    <property type="project" value="UniProtKB-SubCell"/>
</dbReference>
<keyword evidence="2 4" id="KW-0472">Membrane</keyword>
<dbReference type="KEGG" id="mauu:NCTC10437_01537"/>
<dbReference type="GO" id="GO:0016740">
    <property type="term" value="F:transferase activity"/>
    <property type="evidence" value="ECO:0007669"/>
    <property type="project" value="UniProtKB-KW"/>
</dbReference>
<dbReference type="STRING" id="1791.GCA_001049355_00490"/>
<dbReference type="Proteomes" id="UP000279306">
    <property type="component" value="Chromosome"/>
</dbReference>
<feature type="compositionally biased region" description="Basic and acidic residues" evidence="3">
    <location>
        <begin position="67"/>
        <end position="80"/>
    </location>
</feature>
<feature type="transmembrane region" description="Helical" evidence="4">
    <location>
        <begin position="97"/>
        <end position="116"/>
    </location>
</feature>
<evidence type="ECO:0000256" key="2">
    <source>
        <dbReference type="ARBA" id="ARBA00023136"/>
    </source>
</evidence>
<dbReference type="AlphaFoldDB" id="A0A448IJG4"/>
<keyword evidence="4" id="KW-0812">Transmembrane</keyword>
<feature type="region of interest" description="Disordered" evidence="3">
    <location>
        <begin position="1"/>
        <end position="80"/>
    </location>
</feature>
<sequence length="251" mass="27091">MTTHTTNRSAPTRHGAQRATDTTEPPADITDSEDGATTNNAPADCGDHVLDPAVATADPPEAATPRGDAETTAEAHDVDTTARGRLRLRWSMPPHRVALLFGLVALAVVAAVGGWLTNAYHHQHVADQQYATYLQTARQGALNLTTIDWQHADTDIARILDSSTGQFRDDFSARAEDFTTVVKQTQSRTEGTIVDAGIESEMPSGAKVLVAVNVKSTQGNQPEQRSRGWRMRILVERDGDSAKVANVEFVP</sequence>